<gene>
    <name evidence="1" type="ORF">Ccrd_014054</name>
</gene>
<dbReference type="AlphaFoldDB" id="A0A118K4I1"/>
<evidence type="ECO:0000313" key="1">
    <source>
        <dbReference type="EMBL" id="KVI07590.1"/>
    </source>
</evidence>
<organism evidence="1 2">
    <name type="scientific">Cynara cardunculus var. scolymus</name>
    <name type="common">Globe artichoke</name>
    <name type="synonym">Cynara scolymus</name>
    <dbReference type="NCBI Taxonomy" id="59895"/>
    <lineage>
        <taxon>Eukaryota</taxon>
        <taxon>Viridiplantae</taxon>
        <taxon>Streptophyta</taxon>
        <taxon>Embryophyta</taxon>
        <taxon>Tracheophyta</taxon>
        <taxon>Spermatophyta</taxon>
        <taxon>Magnoliopsida</taxon>
        <taxon>eudicotyledons</taxon>
        <taxon>Gunneridae</taxon>
        <taxon>Pentapetalae</taxon>
        <taxon>asterids</taxon>
        <taxon>campanulids</taxon>
        <taxon>Asterales</taxon>
        <taxon>Asteraceae</taxon>
        <taxon>Carduoideae</taxon>
        <taxon>Cardueae</taxon>
        <taxon>Carduinae</taxon>
        <taxon>Cynara</taxon>
    </lineage>
</organism>
<dbReference type="Gramene" id="KVI07590">
    <property type="protein sequence ID" value="KVI07590"/>
    <property type="gene ID" value="Ccrd_014054"/>
</dbReference>
<sequence length="73" mass="8315">MLVAAVAGHYIDGVFEHGGSSEHKKVPLMVLCQNCFKEIQDDALHDQHHPSKSRKSISRYKYYLCVMAKPELK</sequence>
<dbReference type="EMBL" id="LEKV01001501">
    <property type="protein sequence ID" value="KVI07590.1"/>
    <property type="molecule type" value="Genomic_DNA"/>
</dbReference>
<evidence type="ECO:0000313" key="2">
    <source>
        <dbReference type="Proteomes" id="UP000243975"/>
    </source>
</evidence>
<reference evidence="1 2" key="1">
    <citation type="journal article" date="2016" name="Sci. Rep.">
        <title>The genome sequence of the outbreeding globe artichoke constructed de novo incorporating a phase-aware low-pass sequencing strategy of F1 progeny.</title>
        <authorList>
            <person name="Scaglione D."/>
            <person name="Reyes-Chin-Wo S."/>
            <person name="Acquadro A."/>
            <person name="Froenicke L."/>
            <person name="Portis E."/>
            <person name="Beitel C."/>
            <person name="Tirone M."/>
            <person name="Mauro R."/>
            <person name="Lo Monaco A."/>
            <person name="Mauromicale G."/>
            <person name="Faccioli P."/>
            <person name="Cattivelli L."/>
            <person name="Rieseberg L."/>
            <person name="Michelmore R."/>
            <person name="Lanteri S."/>
        </authorList>
    </citation>
    <scope>NUCLEOTIDE SEQUENCE [LARGE SCALE GENOMIC DNA]</scope>
    <source>
        <strain evidence="1">2C</strain>
    </source>
</reference>
<protein>
    <submittedName>
        <fullName evidence="1">Uncharacterized protein</fullName>
    </submittedName>
</protein>
<comment type="caution">
    <text evidence="1">The sequence shown here is derived from an EMBL/GenBank/DDBJ whole genome shotgun (WGS) entry which is preliminary data.</text>
</comment>
<proteinExistence type="predicted"/>
<keyword evidence="2" id="KW-1185">Reference proteome</keyword>
<name>A0A118K4I1_CYNCS</name>
<accession>A0A118K4I1</accession>
<dbReference type="Proteomes" id="UP000243975">
    <property type="component" value="Unassembled WGS sequence"/>
</dbReference>